<accession>A0A0G4HQV2</accession>
<gene>
    <name evidence="2" type="ORF">Cvel_30360</name>
</gene>
<feature type="compositionally biased region" description="Basic and acidic residues" evidence="1">
    <location>
        <begin position="140"/>
        <end position="159"/>
    </location>
</feature>
<feature type="region of interest" description="Disordered" evidence="1">
    <location>
        <begin position="1"/>
        <end position="41"/>
    </location>
</feature>
<evidence type="ECO:0000313" key="2">
    <source>
        <dbReference type="EMBL" id="CEM46675.1"/>
    </source>
</evidence>
<dbReference type="VEuPathDB" id="CryptoDB:Cvel_30360"/>
<feature type="compositionally biased region" description="Basic and acidic residues" evidence="1">
    <location>
        <begin position="31"/>
        <end position="41"/>
    </location>
</feature>
<feature type="region of interest" description="Disordered" evidence="1">
    <location>
        <begin position="71"/>
        <end position="176"/>
    </location>
</feature>
<evidence type="ECO:0000256" key="1">
    <source>
        <dbReference type="SAM" id="MobiDB-lite"/>
    </source>
</evidence>
<dbReference type="AlphaFoldDB" id="A0A0G4HQV2"/>
<sequence>MSASAENGAKVAATASDPANPVDTDVIMETEQEKQKREEKQDAIRAAFEVLNVSEDVTKFLTEEQAVRFAKMLGEPPGLGEEDPKKKSKREKEKERRDTRAKAGKEREEALARREAALDDIEANWEKLQKKRGPPTDGGYQKEAETDRLQKKLREKKDDDECNEFEDKDMLTSQGKEKFQADPSTCHWDVNLFLPASKVERDSTCVLPKDSVIGGALTLAPNGEGKFKTPIRFDRKPPSNVTRAWAGRVVQKRDSISDNTDEKSEKKSRDVAEAVQRVLVRFFEGCSEFLVL</sequence>
<feature type="region of interest" description="Disordered" evidence="1">
    <location>
        <begin position="252"/>
        <end position="271"/>
    </location>
</feature>
<dbReference type="PhylomeDB" id="A0A0G4HQV2"/>
<dbReference type="EMBL" id="CDMZ01003517">
    <property type="protein sequence ID" value="CEM46675.1"/>
    <property type="molecule type" value="Genomic_DNA"/>
</dbReference>
<protein>
    <submittedName>
        <fullName evidence="2">Uncharacterized protein</fullName>
    </submittedName>
</protein>
<name>A0A0G4HQV2_9ALVE</name>
<organism evidence="2">
    <name type="scientific">Chromera velia CCMP2878</name>
    <dbReference type="NCBI Taxonomy" id="1169474"/>
    <lineage>
        <taxon>Eukaryota</taxon>
        <taxon>Sar</taxon>
        <taxon>Alveolata</taxon>
        <taxon>Colpodellida</taxon>
        <taxon>Chromeraceae</taxon>
        <taxon>Chromera</taxon>
    </lineage>
</organism>
<reference evidence="2" key="1">
    <citation type="submission" date="2014-11" db="EMBL/GenBank/DDBJ databases">
        <authorList>
            <person name="Otto D Thomas"/>
            <person name="Naeem Raeece"/>
        </authorList>
    </citation>
    <scope>NUCLEOTIDE SEQUENCE</scope>
</reference>
<proteinExistence type="predicted"/>
<feature type="compositionally biased region" description="Basic and acidic residues" evidence="1">
    <location>
        <begin position="82"/>
        <end position="117"/>
    </location>
</feature>